<evidence type="ECO:0000256" key="3">
    <source>
        <dbReference type="ARBA" id="ARBA00010617"/>
    </source>
</evidence>
<accession>A0A086T6E8</accession>
<keyword evidence="7 11" id="KW-0560">Oxidoreductase</keyword>
<dbReference type="Gene3D" id="1.10.630.10">
    <property type="entry name" value="Cytochrome P450"/>
    <property type="match status" value="1"/>
</dbReference>
<sequence>MGWQDPYVGWADRLALAALFVSILLLANYLQQRRYSKFRGCLSSCRQAPVKDPFIGLDFVYERLFRGTPERGLQTCCQNFAQLGATYTVKRWTSQAIHTCDSRNIRHILATGFEDFELPKVRVSVLQDLLGTGIFTLDGPSWSRARGLLRPALMKQKMDALPAILEFHVEALLGRIPRDGTRFDLQPLFFGFTMDVATAFFMGQSTCMLGGTGVDKAQQFVADYMLCSEEATKKMRLGPLSGFRFNSAAQRAKKRVFQYVDEYIDRSLLLPRDEEDDDDDDDKNNNGRRNAGGNLMQVLAASVDNRKALRDQVLHILLASRDTTASLLSNLFFMLAKRPGIYAKLREELLDGAVGRGIPTPDQLKDMRYLRWCVNEYEKALRLHPVIPSNARQASRDTTLPRGGGPDGDSPLFVRRGTVVLYNIYAMQRDDGVFGAEPEDFVPERWDGLRPGWNYLPFNGGPRVCIGQQFALLETYYVVVRLVQTFSALESCDDGEWMELPALATTCKNGVYVRTRI</sequence>
<evidence type="ECO:0000256" key="8">
    <source>
        <dbReference type="ARBA" id="ARBA00023004"/>
    </source>
</evidence>
<dbReference type="PRINTS" id="PR00385">
    <property type="entry name" value="P450"/>
</dbReference>
<dbReference type="EMBL" id="JPKY01000040">
    <property type="protein sequence ID" value="KFH44930.1"/>
    <property type="molecule type" value="Genomic_DNA"/>
</dbReference>
<evidence type="ECO:0000256" key="2">
    <source>
        <dbReference type="ARBA" id="ARBA00004167"/>
    </source>
</evidence>
<keyword evidence="9 11" id="KW-0503">Monooxygenase</keyword>
<feature type="transmembrane region" description="Helical" evidence="13">
    <location>
        <begin position="13"/>
        <end position="30"/>
    </location>
</feature>
<evidence type="ECO:0000256" key="11">
    <source>
        <dbReference type="RuleBase" id="RU000461"/>
    </source>
</evidence>
<organism evidence="14 15">
    <name type="scientific">Hapsidospora chrysogenum (strain ATCC 11550 / CBS 779.69 / DSM 880 / IAM 14645 / JCM 23072 / IMI 49137)</name>
    <name type="common">Acremonium chrysogenum</name>
    <dbReference type="NCBI Taxonomy" id="857340"/>
    <lineage>
        <taxon>Eukaryota</taxon>
        <taxon>Fungi</taxon>
        <taxon>Dikarya</taxon>
        <taxon>Ascomycota</taxon>
        <taxon>Pezizomycotina</taxon>
        <taxon>Sordariomycetes</taxon>
        <taxon>Hypocreomycetidae</taxon>
        <taxon>Hypocreales</taxon>
        <taxon>Bionectriaceae</taxon>
        <taxon>Hapsidospora</taxon>
    </lineage>
</organism>
<dbReference type="GO" id="GO:0016020">
    <property type="term" value="C:membrane"/>
    <property type="evidence" value="ECO:0007669"/>
    <property type="project" value="UniProtKB-SubCell"/>
</dbReference>
<reference evidence="15" key="1">
    <citation type="journal article" date="2014" name="Genome Announc.">
        <title>Genome sequence and annotation of Acremonium chrysogenum, producer of the beta-lactam antibiotic cephalosporin C.</title>
        <authorList>
            <person name="Terfehr D."/>
            <person name="Dahlmann T.A."/>
            <person name="Specht T."/>
            <person name="Zadra I."/>
            <person name="Kuernsteiner H."/>
            <person name="Kueck U."/>
        </authorList>
    </citation>
    <scope>NUCLEOTIDE SEQUENCE [LARGE SCALE GENOMIC DNA]</scope>
    <source>
        <strain evidence="15">ATCC 11550 / CBS 779.69 / DSM 880 / IAM 14645 / JCM 23072 / IMI 49137</strain>
    </source>
</reference>
<comment type="subcellular location">
    <subcellularLocation>
        <location evidence="2">Membrane</location>
        <topology evidence="2">Single-pass membrane protein</topology>
    </subcellularLocation>
</comment>
<dbReference type="SUPFAM" id="SSF48264">
    <property type="entry name" value="Cytochrome P450"/>
    <property type="match status" value="1"/>
</dbReference>
<dbReference type="STRING" id="857340.A0A086T6E8"/>
<evidence type="ECO:0000256" key="13">
    <source>
        <dbReference type="SAM" id="Phobius"/>
    </source>
</evidence>
<dbReference type="PANTHER" id="PTHR24287:SF17">
    <property type="entry name" value="P450, PUTATIVE (EUROFUNG)-RELATED"/>
    <property type="match status" value="1"/>
</dbReference>
<keyword evidence="6 13" id="KW-1133">Transmembrane helix</keyword>
<evidence type="ECO:0000313" key="14">
    <source>
        <dbReference type="EMBL" id="KFH44930.1"/>
    </source>
</evidence>
<comment type="similarity">
    <text evidence="3 11">Belongs to the cytochrome P450 family.</text>
</comment>
<evidence type="ECO:0000256" key="5">
    <source>
        <dbReference type="ARBA" id="ARBA00022723"/>
    </source>
</evidence>
<dbReference type="OrthoDB" id="1470350at2759"/>
<keyword evidence="5 11" id="KW-0479">Metal-binding</keyword>
<keyword evidence="8 11" id="KW-0408">Iron</keyword>
<evidence type="ECO:0000313" key="15">
    <source>
        <dbReference type="Proteomes" id="UP000029964"/>
    </source>
</evidence>
<dbReference type="InterPro" id="IPR002974">
    <property type="entry name" value="Cyt_P450_E_CYP52_ascomycetes"/>
</dbReference>
<dbReference type="GO" id="GO:0020037">
    <property type="term" value="F:heme binding"/>
    <property type="evidence" value="ECO:0007669"/>
    <property type="project" value="InterPro"/>
</dbReference>
<dbReference type="PANTHER" id="PTHR24287">
    <property type="entry name" value="P450, PUTATIVE (EUROFUNG)-RELATED"/>
    <property type="match status" value="1"/>
</dbReference>
<dbReference type="InterPro" id="IPR001128">
    <property type="entry name" value="Cyt_P450"/>
</dbReference>
<dbReference type="PROSITE" id="PS00086">
    <property type="entry name" value="CYTOCHROME_P450"/>
    <property type="match status" value="1"/>
</dbReference>
<proteinExistence type="inferred from homology"/>
<evidence type="ECO:0000256" key="7">
    <source>
        <dbReference type="ARBA" id="ARBA00023002"/>
    </source>
</evidence>
<feature type="compositionally biased region" description="Acidic residues" evidence="12">
    <location>
        <begin position="273"/>
        <end position="282"/>
    </location>
</feature>
<dbReference type="InterPro" id="IPR017972">
    <property type="entry name" value="Cyt_P450_CS"/>
</dbReference>
<dbReference type="HOGENOM" id="CLU_001570_27_0_1"/>
<keyword evidence="15" id="KW-1185">Reference proteome</keyword>
<keyword evidence="4 13" id="KW-0812">Transmembrane</keyword>
<dbReference type="Proteomes" id="UP000029964">
    <property type="component" value="Unassembled WGS sequence"/>
</dbReference>
<dbReference type="CDD" id="cd11063">
    <property type="entry name" value="CYP52"/>
    <property type="match status" value="1"/>
</dbReference>
<feature type="region of interest" description="Disordered" evidence="12">
    <location>
        <begin position="271"/>
        <end position="292"/>
    </location>
</feature>
<gene>
    <name evidence="14" type="ORF">ACRE_042690</name>
</gene>
<comment type="caution">
    <text evidence="14">The sequence shown here is derived from an EMBL/GenBank/DDBJ whole genome shotgun (WGS) entry which is preliminary data.</text>
</comment>
<dbReference type="GO" id="GO:0005506">
    <property type="term" value="F:iron ion binding"/>
    <property type="evidence" value="ECO:0007669"/>
    <property type="project" value="InterPro"/>
</dbReference>
<dbReference type="Pfam" id="PF00067">
    <property type="entry name" value="p450"/>
    <property type="match status" value="1"/>
</dbReference>
<protein>
    <submittedName>
        <fullName evidence="14">Cytochrome p450 protein</fullName>
    </submittedName>
</protein>
<evidence type="ECO:0000256" key="10">
    <source>
        <dbReference type="ARBA" id="ARBA00023136"/>
    </source>
</evidence>
<dbReference type="PRINTS" id="PR01239">
    <property type="entry name" value="EP450IICYP52"/>
</dbReference>
<dbReference type="InterPro" id="IPR036396">
    <property type="entry name" value="Cyt_P450_sf"/>
</dbReference>
<dbReference type="GO" id="GO:0016712">
    <property type="term" value="F:oxidoreductase activity, acting on paired donors, with incorporation or reduction of molecular oxygen, reduced flavin or flavoprotein as one donor, and incorporation of one atom of oxygen"/>
    <property type="evidence" value="ECO:0007669"/>
    <property type="project" value="InterPro"/>
</dbReference>
<evidence type="ECO:0000256" key="9">
    <source>
        <dbReference type="ARBA" id="ARBA00023033"/>
    </source>
</evidence>
<keyword evidence="11" id="KW-0349">Heme</keyword>
<evidence type="ECO:0000256" key="6">
    <source>
        <dbReference type="ARBA" id="ARBA00022989"/>
    </source>
</evidence>
<comment type="cofactor">
    <cofactor evidence="1">
        <name>heme</name>
        <dbReference type="ChEBI" id="CHEBI:30413"/>
    </cofactor>
</comment>
<name>A0A086T6E8_HAPC1</name>
<evidence type="ECO:0000256" key="1">
    <source>
        <dbReference type="ARBA" id="ARBA00001971"/>
    </source>
</evidence>
<evidence type="ECO:0000256" key="12">
    <source>
        <dbReference type="SAM" id="MobiDB-lite"/>
    </source>
</evidence>
<dbReference type="InterPro" id="IPR047146">
    <property type="entry name" value="Cyt_P450_E_CYP52_fungi"/>
</dbReference>
<keyword evidence="10 13" id="KW-0472">Membrane</keyword>
<dbReference type="AlphaFoldDB" id="A0A086T6E8"/>
<evidence type="ECO:0000256" key="4">
    <source>
        <dbReference type="ARBA" id="ARBA00022692"/>
    </source>
</evidence>